<gene>
    <name evidence="1" type="ORF">A4H02_05510</name>
</gene>
<keyword evidence="2" id="KW-1185">Reference proteome</keyword>
<organism evidence="1 2">
    <name type="scientific">Fervidobacterium thailandense</name>
    <dbReference type="NCBI Taxonomy" id="1008305"/>
    <lineage>
        <taxon>Bacteria</taxon>
        <taxon>Thermotogati</taxon>
        <taxon>Thermotogota</taxon>
        <taxon>Thermotogae</taxon>
        <taxon>Thermotogales</taxon>
        <taxon>Fervidobacteriaceae</taxon>
        <taxon>Fervidobacterium</taxon>
    </lineage>
</organism>
<dbReference type="EMBL" id="LWAF01000006">
    <property type="protein sequence ID" value="ODN30485.1"/>
    <property type="molecule type" value="Genomic_DNA"/>
</dbReference>
<name>A0A1E3G2J8_9BACT</name>
<dbReference type="AlphaFoldDB" id="A0A1E3G2J8"/>
<dbReference type="Gene3D" id="3.10.520.10">
    <property type="entry name" value="ApbE-like domains"/>
    <property type="match status" value="1"/>
</dbReference>
<reference evidence="2" key="1">
    <citation type="submission" date="2016-04" db="EMBL/GenBank/DDBJ databases">
        <title>The genome sequence project of a novel Fervidobacterium isolate from a hot spring in Thailand.</title>
        <authorList>
            <person name="Gonzalez J.M."/>
            <person name="Cuecas A."/>
            <person name="Kanoksilapatham W."/>
        </authorList>
    </citation>
    <scope>NUCLEOTIDE SEQUENCE [LARGE SCALE GENOMIC DNA]</scope>
    <source>
        <strain evidence="2">FC2004</strain>
    </source>
</reference>
<dbReference type="OrthoDB" id="9787842at2"/>
<evidence type="ECO:0000313" key="2">
    <source>
        <dbReference type="Proteomes" id="UP000094570"/>
    </source>
</evidence>
<evidence type="ECO:0000313" key="1">
    <source>
        <dbReference type="EMBL" id="ODN30485.1"/>
    </source>
</evidence>
<dbReference type="InterPro" id="IPR003374">
    <property type="entry name" value="ApbE-like_sf"/>
</dbReference>
<sequence>MKVPVANKFYRTRLSDKYSRFFVRYKYTDLAIATDSFSVEMVDFAYDLVKDAYEMFEKLKVESSIFFETLEPIHIELKSNFALPTREIIDEMIHASFLAGVGPMAAVAGAIAQWVGKRLAERFCVRNVIVENGGDIYLKTEEEIKIGVFANFNSPFNRIAIVLPGGEYGVCTSSGKIGHSLSFGNADAVTVISTKAAIADAFATRYGNMVKIAEDLKKVTILAQEEMGDNFVGIIAILDDKIAVAGKTLRLEQA</sequence>
<dbReference type="RefSeq" id="WP_069293167.1">
    <property type="nucleotide sequence ID" value="NZ_CP140110.1"/>
</dbReference>
<protein>
    <submittedName>
        <fullName evidence="1">Uncharacterized protein</fullName>
    </submittedName>
</protein>
<proteinExistence type="predicted"/>
<accession>A0A1E3G2J8</accession>
<comment type="caution">
    <text evidence="1">The sequence shown here is derived from an EMBL/GenBank/DDBJ whole genome shotgun (WGS) entry which is preliminary data.</text>
</comment>
<dbReference type="SUPFAM" id="SSF143631">
    <property type="entry name" value="ApbE-like"/>
    <property type="match status" value="1"/>
</dbReference>
<dbReference type="Proteomes" id="UP000094570">
    <property type="component" value="Unassembled WGS sequence"/>
</dbReference>